<reference evidence="9 10" key="1">
    <citation type="submission" date="2018-05" db="EMBL/GenBank/DDBJ databases">
        <title>Genomic Encyclopedia of Type Strains, Phase IV (KMG-IV): sequencing the most valuable type-strain genomes for metagenomic binning, comparative biology and taxonomic classification.</title>
        <authorList>
            <person name="Goeker M."/>
        </authorList>
    </citation>
    <scope>NUCLEOTIDE SEQUENCE [LARGE SCALE GENOMIC DNA]</scope>
    <source>
        <strain evidence="9 10">DSM 16791</strain>
    </source>
</reference>
<dbReference type="GO" id="GO:0005886">
    <property type="term" value="C:plasma membrane"/>
    <property type="evidence" value="ECO:0007669"/>
    <property type="project" value="TreeGrafter"/>
</dbReference>
<gene>
    <name evidence="9" type="ORF">DFR52_101106</name>
</gene>
<keyword evidence="6" id="KW-0472">Membrane</keyword>
<dbReference type="RefSeq" id="WP_280954173.1">
    <property type="nucleotide sequence ID" value="NZ_QGTR01000001.1"/>
</dbReference>
<evidence type="ECO:0000256" key="4">
    <source>
        <dbReference type="PROSITE-ProRule" id="PRU00284"/>
    </source>
</evidence>
<dbReference type="CDD" id="cd06225">
    <property type="entry name" value="HAMP"/>
    <property type="match status" value="1"/>
</dbReference>
<evidence type="ECO:0000259" key="7">
    <source>
        <dbReference type="PROSITE" id="PS50111"/>
    </source>
</evidence>
<dbReference type="PANTHER" id="PTHR43531:SF11">
    <property type="entry name" value="METHYL-ACCEPTING CHEMOTAXIS PROTEIN 3"/>
    <property type="match status" value="1"/>
</dbReference>
<dbReference type="FunFam" id="1.10.287.950:FF:000001">
    <property type="entry name" value="Methyl-accepting chemotaxis sensory transducer"/>
    <property type="match status" value="1"/>
</dbReference>
<dbReference type="PRINTS" id="PR00260">
    <property type="entry name" value="CHEMTRNSDUCR"/>
</dbReference>
<feature type="region of interest" description="Disordered" evidence="5">
    <location>
        <begin position="619"/>
        <end position="696"/>
    </location>
</feature>
<feature type="compositionally biased region" description="Low complexity" evidence="5">
    <location>
        <begin position="680"/>
        <end position="689"/>
    </location>
</feature>
<proteinExistence type="inferred from homology"/>
<organism evidence="9 10">
    <name type="scientific">Hoeflea marina</name>
    <dbReference type="NCBI Taxonomy" id="274592"/>
    <lineage>
        <taxon>Bacteria</taxon>
        <taxon>Pseudomonadati</taxon>
        <taxon>Pseudomonadota</taxon>
        <taxon>Alphaproteobacteria</taxon>
        <taxon>Hyphomicrobiales</taxon>
        <taxon>Rhizobiaceae</taxon>
        <taxon>Hoeflea</taxon>
    </lineage>
</organism>
<evidence type="ECO:0000256" key="1">
    <source>
        <dbReference type="ARBA" id="ARBA00004370"/>
    </source>
</evidence>
<accession>A0A317PT59</accession>
<evidence type="ECO:0000256" key="6">
    <source>
        <dbReference type="SAM" id="Phobius"/>
    </source>
</evidence>
<keyword evidence="2" id="KW-0145">Chemotaxis</keyword>
<dbReference type="PANTHER" id="PTHR43531">
    <property type="entry name" value="PROTEIN ICFG"/>
    <property type="match status" value="1"/>
</dbReference>
<feature type="domain" description="HAMP" evidence="8">
    <location>
        <begin position="316"/>
        <end position="368"/>
    </location>
</feature>
<keyword evidence="6" id="KW-0812">Transmembrane</keyword>
<dbReference type="GO" id="GO:0007165">
    <property type="term" value="P:signal transduction"/>
    <property type="evidence" value="ECO:0007669"/>
    <property type="project" value="UniProtKB-KW"/>
</dbReference>
<comment type="subcellular location">
    <subcellularLocation>
        <location evidence="1">Membrane</location>
    </subcellularLocation>
</comment>
<feature type="domain" description="Methyl-accepting transducer" evidence="7">
    <location>
        <begin position="373"/>
        <end position="602"/>
    </location>
</feature>
<dbReference type="SUPFAM" id="SSF158472">
    <property type="entry name" value="HAMP domain-like"/>
    <property type="match status" value="1"/>
</dbReference>
<evidence type="ECO:0000259" key="8">
    <source>
        <dbReference type="PROSITE" id="PS50885"/>
    </source>
</evidence>
<feature type="domain" description="HAMP" evidence="8">
    <location>
        <begin position="235"/>
        <end position="288"/>
    </location>
</feature>
<dbReference type="SUPFAM" id="SSF58104">
    <property type="entry name" value="Methyl-accepting chemotaxis protein (MCP) signaling domain"/>
    <property type="match status" value="1"/>
</dbReference>
<dbReference type="AlphaFoldDB" id="A0A317PT59"/>
<keyword evidence="6" id="KW-1133">Transmembrane helix</keyword>
<feature type="transmembrane region" description="Helical" evidence="6">
    <location>
        <begin position="210"/>
        <end position="233"/>
    </location>
</feature>
<dbReference type="EMBL" id="QGTR01000001">
    <property type="protein sequence ID" value="PWW03426.1"/>
    <property type="molecule type" value="Genomic_DNA"/>
</dbReference>
<dbReference type="SMART" id="SM00283">
    <property type="entry name" value="MA"/>
    <property type="match status" value="1"/>
</dbReference>
<dbReference type="GO" id="GO:0006935">
    <property type="term" value="P:chemotaxis"/>
    <property type="evidence" value="ECO:0007669"/>
    <property type="project" value="UniProtKB-KW"/>
</dbReference>
<dbReference type="Pfam" id="PF00672">
    <property type="entry name" value="HAMP"/>
    <property type="match status" value="1"/>
</dbReference>
<dbReference type="PROSITE" id="PS50111">
    <property type="entry name" value="CHEMOTAXIS_TRANSDUC_2"/>
    <property type="match status" value="1"/>
</dbReference>
<keyword evidence="4" id="KW-0807">Transducer</keyword>
<sequence length="696" mass="73121">MSCTGWNMSLNAFRLGKIVPLAVICLIGAATAALIFSATFADRQLETAISTIGEQTADSILVQELIGLNKKIELDIVSTQESLTDVSATRGLDGLDDGFALAEESAAALRIKAEQVVALAERFQSEALATQITGLLGKYDSFKESGVTMANAYVAGGPAEGNKLMATFDAASDALQAEIESLDAIVQSIVTARTTAADAQARAMRSNVTFFVELMVGIGLLLLAFGIGISVFISRRLVRPVTQVTACMTAMTRGDMSQDIPGVDRHDEIGEMAAALNIFRVNTMEKMRLEKELIENQSRAESERLERVRLREIDAQKVTEAVDTLAAGLDELANGNLTHRIDTVFIPHLDKLRTDFNAVVERLRDTINSVGENARAIASGSNEIRAAADDMAKRTEHQAASIEQTAAALDEITTTVADSSRRAEESGRLVAATRDGAEKSGVVVGNAIAAMGKIEASSKEIASIISVIDDIAFQTNLLALNAGVEAARAGEAGRGFAVVAQEVRELAGRSAKAAKEINSLISASGEQVRSGVVLVGETGEALAAIVSQVQQINTNIVAIVESSREQALGLKEINIAVNTMDEGTQRNAAMVEQSTAASHALAAEADSLFNLVRQFNVGGGHAGDRPHPVSHNRAPAAPVRAVTPSAAPRIVSSKDTAAPKQSPARALAGKLANAFGGGATPAKAAPSAANESWEEF</sequence>
<evidence type="ECO:0000313" key="10">
    <source>
        <dbReference type="Proteomes" id="UP000246352"/>
    </source>
</evidence>
<dbReference type="CDD" id="cd11386">
    <property type="entry name" value="MCP_signal"/>
    <property type="match status" value="1"/>
</dbReference>
<dbReference type="InterPro" id="IPR003660">
    <property type="entry name" value="HAMP_dom"/>
</dbReference>
<dbReference type="Pfam" id="PF00015">
    <property type="entry name" value="MCPsignal"/>
    <property type="match status" value="1"/>
</dbReference>
<evidence type="ECO:0000256" key="2">
    <source>
        <dbReference type="ARBA" id="ARBA00022500"/>
    </source>
</evidence>
<feature type="compositionally biased region" description="Low complexity" evidence="5">
    <location>
        <begin position="633"/>
        <end position="649"/>
    </location>
</feature>
<comment type="similarity">
    <text evidence="3">Belongs to the methyl-accepting chemotaxis (MCP) protein family.</text>
</comment>
<comment type="caution">
    <text evidence="9">The sequence shown here is derived from an EMBL/GenBank/DDBJ whole genome shotgun (WGS) entry which is preliminary data.</text>
</comment>
<dbReference type="InterPro" id="IPR051310">
    <property type="entry name" value="MCP_chemotaxis"/>
</dbReference>
<protein>
    <submittedName>
        <fullName evidence="9">Methyl-accepting chemotaxis protein</fullName>
    </submittedName>
</protein>
<dbReference type="SMART" id="SM00304">
    <property type="entry name" value="HAMP"/>
    <property type="match status" value="2"/>
</dbReference>
<evidence type="ECO:0000313" key="9">
    <source>
        <dbReference type="EMBL" id="PWW03426.1"/>
    </source>
</evidence>
<evidence type="ECO:0000256" key="3">
    <source>
        <dbReference type="ARBA" id="ARBA00029447"/>
    </source>
</evidence>
<dbReference type="InterPro" id="IPR004089">
    <property type="entry name" value="MCPsignal_dom"/>
</dbReference>
<keyword evidence="10" id="KW-1185">Reference proteome</keyword>
<dbReference type="GO" id="GO:0004888">
    <property type="term" value="F:transmembrane signaling receptor activity"/>
    <property type="evidence" value="ECO:0007669"/>
    <property type="project" value="InterPro"/>
</dbReference>
<dbReference type="Gene3D" id="6.10.340.10">
    <property type="match status" value="1"/>
</dbReference>
<dbReference type="Proteomes" id="UP000246352">
    <property type="component" value="Unassembled WGS sequence"/>
</dbReference>
<dbReference type="PROSITE" id="PS50885">
    <property type="entry name" value="HAMP"/>
    <property type="match status" value="2"/>
</dbReference>
<dbReference type="InterPro" id="IPR004090">
    <property type="entry name" value="Chemotax_Me-accpt_rcpt"/>
</dbReference>
<dbReference type="Gene3D" id="1.10.287.950">
    <property type="entry name" value="Methyl-accepting chemotaxis protein"/>
    <property type="match status" value="1"/>
</dbReference>
<evidence type="ECO:0000256" key="5">
    <source>
        <dbReference type="SAM" id="MobiDB-lite"/>
    </source>
</evidence>
<name>A0A317PT59_9HYPH</name>
<feature type="transmembrane region" description="Helical" evidence="6">
    <location>
        <begin position="18"/>
        <end position="41"/>
    </location>
</feature>